<dbReference type="GO" id="GO:0004497">
    <property type="term" value="F:monooxygenase activity"/>
    <property type="evidence" value="ECO:0007669"/>
    <property type="project" value="UniProtKB-KW"/>
</dbReference>
<evidence type="ECO:0000313" key="2">
    <source>
        <dbReference type="EMBL" id="PXV67980.1"/>
    </source>
</evidence>
<dbReference type="RefSeq" id="WP_110309276.1">
    <property type="nucleotide sequence ID" value="NZ_QICL01000002.1"/>
</dbReference>
<proteinExistence type="predicted"/>
<feature type="domain" description="ABM" evidence="1">
    <location>
        <begin position="6"/>
        <end position="95"/>
    </location>
</feature>
<name>A0A2V3PS26_9BACT</name>
<keyword evidence="2" id="KW-0560">Oxidoreductase</keyword>
<dbReference type="AlphaFoldDB" id="A0A2V3PS26"/>
<dbReference type="Gene3D" id="3.30.70.100">
    <property type="match status" value="1"/>
</dbReference>
<dbReference type="Pfam" id="PF03992">
    <property type="entry name" value="ABM"/>
    <property type="match status" value="1"/>
</dbReference>
<evidence type="ECO:0000313" key="3">
    <source>
        <dbReference type="Proteomes" id="UP000247973"/>
    </source>
</evidence>
<sequence length="96" mass="10948">MDNRKVESTVILKCKTNKIQEFRIAVAKLVNETVKEPGCEIFRIFQNNAQPDEFILWEIFKDAAALDIHMKAAHTQECFSLGLFEVVSATHHTEVA</sequence>
<accession>A0A2V3PS26</accession>
<dbReference type="InterPro" id="IPR007138">
    <property type="entry name" value="ABM_dom"/>
</dbReference>
<reference evidence="2 3" key="1">
    <citation type="submission" date="2018-03" db="EMBL/GenBank/DDBJ databases">
        <title>Genomic Encyclopedia of Archaeal and Bacterial Type Strains, Phase II (KMG-II): from individual species to whole genera.</title>
        <authorList>
            <person name="Goeker M."/>
        </authorList>
    </citation>
    <scope>NUCLEOTIDE SEQUENCE [LARGE SCALE GENOMIC DNA]</scope>
    <source>
        <strain evidence="2 3">DSM 100214</strain>
    </source>
</reference>
<gene>
    <name evidence="2" type="ORF">CLV62_10210</name>
</gene>
<dbReference type="InterPro" id="IPR011008">
    <property type="entry name" value="Dimeric_a/b-barrel"/>
</dbReference>
<dbReference type="PANTHER" id="PTHR33336:SF15">
    <property type="entry name" value="ABM DOMAIN-CONTAINING PROTEIN"/>
    <property type="match status" value="1"/>
</dbReference>
<dbReference type="EMBL" id="QICL01000002">
    <property type="protein sequence ID" value="PXV67980.1"/>
    <property type="molecule type" value="Genomic_DNA"/>
</dbReference>
<keyword evidence="2" id="KW-0503">Monooxygenase</keyword>
<comment type="caution">
    <text evidence="2">The sequence shown here is derived from an EMBL/GenBank/DDBJ whole genome shotgun (WGS) entry which is preliminary data.</text>
</comment>
<dbReference type="InterPro" id="IPR050744">
    <property type="entry name" value="AI-2_Isomerase_LsrG"/>
</dbReference>
<dbReference type="Proteomes" id="UP000247973">
    <property type="component" value="Unassembled WGS sequence"/>
</dbReference>
<keyword evidence="3" id="KW-1185">Reference proteome</keyword>
<dbReference type="PANTHER" id="PTHR33336">
    <property type="entry name" value="QUINOL MONOOXYGENASE YGIN-RELATED"/>
    <property type="match status" value="1"/>
</dbReference>
<protein>
    <submittedName>
        <fullName evidence="2">Quinol monooxygenase YgiN</fullName>
    </submittedName>
</protein>
<dbReference type="PROSITE" id="PS51725">
    <property type="entry name" value="ABM"/>
    <property type="match status" value="1"/>
</dbReference>
<dbReference type="SUPFAM" id="SSF54909">
    <property type="entry name" value="Dimeric alpha+beta barrel"/>
    <property type="match status" value="1"/>
</dbReference>
<evidence type="ECO:0000259" key="1">
    <source>
        <dbReference type="PROSITE" id="PS51725"/>
    </source>
</evidence>
<dbReference type="OrthoDB" id="9806189at2"/>
<organism evidence="2 3">
    <name type="scientific">Dysgonomonas alginatilytica</name>
    <dbReference type="NCBI Taxonomy" id="1605892"/>
    <lineage>
        <taxon>Bacteria</taxon>
        <taxon>Pseudomonadati</taxon>
        <taxon>Bacteroidota</taxon>
        <taxon>Bacteroidia</taxon>
        <taxon>Bacteroidales</taxon>
        <taxon>Dysgonomonadaceae</taxon>
        <taxon>Dysgonomonas</taxon>
    </lineage>
</organism>